<protein>
    <recommendedName>
        <fullName evidence="2">deoxyribose-phosphate aldolase</fullName>
        <ecNumber evidence="2">4.1.2.4</ecNumber>
    </recommendedName>
    <alternativeName>
        <fullName evidence="6">2-deoxy-D-ribose 5-phosphate aldolase</fullName>
    </alternativeName>
</protein>
<keyword evidence="5 8" id="KW-0704">Schiff base</keyword>
<evidence type="ECO:0000256" key="1">
    <source>
        <dbReference type="ARBA" id="ARBA00010936"/>
    </source>
</evidence>
<gene>
    <name evidence="9" type="ORF">L211DRAFT_853147</name>
</gene>
<dbReference type="GO" id="GO:0004139">
    <property type="term" value="F:deoxyribose-phosphate aldolase activity"/>
    <property type="evidence" value="ECO:0007669"/>
    <property type="project" value="UniProtKB-EC"/>
</dbReference>
<feature type="active site" description="Proton donor/acceptor" evidence="8">
    <location>
        <position position="227"/>
    </location>
</feature>
<dbReference type="GO" id="GO:0009264">
    <property type="term" value="P:deoxyribonucleotide catabolic process"/>
    <property type="evidence" value="ECO:0007669"/>
    <property type="project" value="InterPro"/>
</dbReference>
<evidence type="ECO:0000256" key="5">
    <source>
        <dbReference type="ARBA" id="ARBA00023270"/>
    </source>
</evidence>
<dbReference type="CDD" id="cd00959">
    <property type="entry name" value="DeoC"/>
    <property type="match status" value="1"/>
</dbReference>
<reference evidence="9 10" key="1">
    <citation type="journal article" date="2018" name="Nat. Ecol. Evol.">
        <title>Pezizomycetes genomes reveal the molecular basis of ectomycorrhizal truffle lifestyle.</title>
        <authorList>
            <person name="Murat C."/>
            <person name="Payen T."/>
            <person name="Noel B."/>
            <person name="Kuo A."/>
            <person name="Morin E."/>
            <person name="Chen J."/>
            <person name="Kohler A."/>
            <person name="Krizsan K."/>
            <person name="Balestrini R."/>
            <person name="Da Silva C."/>
            <person name="Montanini B."/>
            <person name="Hainaut M."/>
            <person name="Levati E."/>
            <person name="Barry K.W."/>
            <person name="Belfiori B."/>
            <person name="Cichocki N."/>
            <person name="Clum A."/>
            <person name="Dockter R.B."/>
            <person name="Fauchery L."/>
            <person name="Guy J."/>
            <person name="Iotti M."/>
            <person name="Le Tacon F."/>
            <person name="Lindquist E.A."/>
            <person name="Lipzen A."/>
            <person name="Malagnac F."/>
            <person name="Mello A."/>
            <person name="Molinier V."/>
            <person name="Miyauchi S."/>
            <person name="Poulain J."/>
            <person name="Riccioni C."/>
            <person name="Rubini A."/>
            <person name="Sitrit Y."/>
            <person name="Splivallo R."/>
            <person name="Traeger S."/>
            <person name="Wang M."/>
            <person name="Zifcakova L."/>
            <person name="Wipf D."/>
            <person name="Zambonelli A."/>
            <person name="Paolocci F."/>
            <person name="Nowrousian M."/>
            <person name="Ottonello S."/>
            <person name="Baldrian P."/>
            <person name="Spatafora J.W."/>
            <person name="Henrissat B."/>
            <person name="Nagy L.G."/>
            <person name="Aury J.M."/>
            <person name="Wincker P."/>
            <person name="Grigoriev I.V."/>
            <person name="Bonfante P."/>
            <person name="Martin F.M."/>
        </authorList>
    </citation>
    <scope>NUCLEOTIDE SEQUENCE [LARGE SCALE GENOMIC DNA]</scope>
    <source>
        <strain evidence="9 10">ATCC MYA-4762</strain>
    </source>
</reference>
<dbReference type="InParanoid" id="A0A3N4LCQ3"/>
<evidence type="ECO:0000256" key="3">
    <source>
        <dbReference type="ARBA" id="ARBA00022490"/>
    </source>
</evidence>
<keyword evidence="10" id="KW-1185">Reference proteome</keyword>
<evidence type="ECO:0000256" key="6">
    <source>
        <dbReference type="ARBA" id="ARBA00032755"/>
    </source>
</evidence>
<dbReference type="InterPro" id="IPR011343">
    <property type="entry name" value="DeoC"/>
</dbReference>
<dbReference type="OrthoDB" id="70823at2759"/>
<dbReference type="InterPro" id="IPR013785">
    <property type="entry name" value="Aldolase_TIM"/>
</dbReference>
<evidence type="ECO:0000256" key="2">
    <source>
        <dbReference type="ARBA" id="ARBA00012515"/>
    </source>
</evidence>
<organism evidence="9 10">
    <name type="scientific">Terfezia boudieri ATCC MYA-4762</name>
    <dbReference type="NCBI Taxonomy" id="1051890"/>
    <lineage>
        <taxon>Eukaryota</taxon>
        <taxon>Fungi</taxon>
        <taxon>Dikarya</taxon>
        <taxon>Ascomycota</taxon>
        <taxon>Pezizomycotina</taxon>
        <taxon>Pezizomycetes</taxon>
        <taxon>Pezizales</taxon>
        <taxon>Pezizaceae</taxon>
        <taxon>Terfezia</taxon>
    </lineage>
</organism>
<dbReference type="PIRSF" id="PIRSF001357">
    <property type="entry name" value="DeoC"/>
    <property type="match status" value="1"/>
</dbReference>
<keyword evidence="3" id="KW-0963">Cytoplasm</keyword>
<dbReference type="Pfam" id="PF01791">
    <property type="entry name" value="DeoC"/>
    <property type="match status" value="1"/>
</dbReference>
<evidence type="ECO:0000313" key="9">
    <source>
        <dbReference type="EMBL" id="RPB19498.1"/>
    </source>
</evidence>
<dbReference type="AlphaFoldDB" id="A0A3N4LCQ3"/>
<evidence type="ECO:0000256" key="4">
    <source>
        <dbReference type="ARBA" id="ARBA00023239"/>
    </source>
</evidence>
<comment type="similarity">
    <text evidence="1">Belongs to the DeoC/FbaB aldolase family. DeoC type 1 subfamily.</text>
</comment>
<dbReference type="NCBIfam" id="TIGR00126">
    <property type="entry name" value="deoC"/>
    <property type="match status" value="1"/>
</dbReference>
<dbReference type="GO" id="GO:0046386">
    <property type="term" value="P:deoxyribose phosphate catabolic process"/>
    <property type="evidence" value="ECO:0007669"/>
    <property type="project" value="UniProtKB-UniPathway"/>
</dbReference>
<name>A0A3N4LCQ3_9PEZI</name>
<dbReference type="Gene3D" id="3.20.20.70">
    <property type="entry name" value="Aldolase class I"/>
    <property type="match status" value="1"/>
</dbReference>
<dbReference type="FunFam" id="3.20.20.70:FF:000044">
    <property type="entry name" value="Deoxyribose-phosphate aldolase"/>
    <property type="match status" value="1"/>
</dbReference>
<proteinExistence type="inferred from homology"/>
<comment type="catalytic activity">
    <reaction evidence="7">
        <text>2-deoxy-D-ribose 5-phosphate = D-glyceraldehyde 3-phosphate + acetaldehyde</text>
        <dbReference type="Rhea" id="RHEA:12821"/>
        <dbReference type="ChEBI" id="CHEBI:15343"/>
        <dbReference type="ChEBI" id="CHEBI:59776"/>
        <dbReference type="ChEBI" id="CHEBI:62877"/>
        <dbReference type="EC" id="4.1.2.4"/>
    </reaction>
</comment>
<dbReference type="EMBL" id="ML121588">
    <property type="protein sequence ID" value="RPB19498.1"/>
    <property type="molecule type" value="Genomic_DNA"/>
</dbReference>
<evidence type="ECO:0000313" key="10">
    <source>
        <dbReference type="Proteomes" id="UP000267821"/>
    </source>
</evidence>
<dbReference type="SMART" id="SM01133">
    <property type="entry name" value="DeoC"/>
    <property type="match status" value="1"/>
</dbReference>
<dbReference type="GO" id="GO:0016052">
    <property type="term" value="P:carbohydrate catabolic process"/>
    <property type="evidence" value="ECO:0007669"/>
    <property type="project" value="TreeGrafter"/>
</dbReference>
<sequence length="266" mass="27603">MSSLPTACPTLDAIDAKIAKVLTALQQEDAASVNHAPGITSPTSPGFSRTIDHTLLKPDATEAQIDGLCDEAKRFGFKSCCVNSSWAKRVTDNLSGSGVLTCVVVGFPLGAMASEAKAFETSTAIKNGAREIDTVLPVGLLKSSNYPAVFDDLAATVVAAAPYPVKVIIETALLTDAQKVAACYIAAEAGAVFVKTCTGFSGGGATANDVRLMRKAVEYKEGKVMVKASAAVRDFRKCLEMLQAGADRIGTSSGVQIMEGAKGKGY</sequence>
<dbReference type="EC" id="4.1.2.4" evidence="2"/>
<accession>A0A3N4LCQ3</accession>
<evidence type="ECO:0000256" key="8">
    <source>
        <dbReference type="PIRSR" id="PIRSR001357-50"/>
    </source>
</evidence>
<dbReference type="STRING" id="1051890.A0A3N4LCQ3"/>
<feature type="active site" description="Schiff-base intermediate with acetaldehyde" evidence="8">
    <location>
        <position position="195"/>
    </location>
</feature>
<dbReference type="GO" id="GO:0005737">
    <property type="term" value="C:cytoplasm"/>
    <property type="evidence" value="ECO:0007669"/>
    <property type="project" value="InterPro"/>
</dbReference>
<dbReference type="HAMAP" id="MF_00114">
    <property type="entry name" value="DeoC_type1"/>
    <property type="match status" value="1"/>
</dbReference>
<evidence type="ECO:0000256" key="7">
    <source>
        <dbReference type="ARBA" id="ARBA00048791"/>
    </source>
</evidence>
<dbReference type="SUPFAM" id="SSF51569">
    <property type="entry name" value="Aldolase"/>
    <property type="match status" value="1"/>
</dbReference>
<keyword evidence="4" id="KW-0456">Lyase</keyword>
<dbReference type="PANTHER" id="PTHR10889:SF1">
    <property type="entry name" value="DEOXYRIBOSE-PHOSPHATE ALDOLASE"/>
    <property type="match status" value="1"/>
</dbReference>
<dbReference type="InterPro" id="IPR002915">
    <property type="entry name" value="DeoC/FbaB/LacD_aldolase"/>
</dbReference>
<dbReference type="PANTHER" id="PTHR10889">
    <property type="entry name" value="DEOXYRIBOSE-PHOSPHATE ALDOLASE"/>
    <property type="match status" value="1"/>
</dbReference>
<dbReference type="UniPathway" id="UPA00002">
    <property type="reaction ID" value="UER00468"/>
</dbReference>
<dbReference type="InterPro" id="IPR028581">
    <property type="entry name" value="DeoC_typeI"/>
</dbReference>
<dbReference type="Proteomes" id="UP000267821">
    <property type="component" value="Unassembled WGS sequence"/>
</dbReference>